<protein>
    <submittedName>
        <fullName evidence="6">Putative bifunctional cbb3-type cytochrome c oxidase subunit II/cytochrome c</fullName>
    </submittedName>
</protein>
<reference evidence="6 7" key="1">
    <citation type="submission" date="2015-09" db="EMBL/GenBank/DDBJ databases">
        <authorList>
            <consortium name="Swine Surveillance"/>
        </authorList>
    </citation>
    <scope>NUCLEOTIDE SEQUENCE [LARGE SCALE GENOMIC DNA]</scope>
    <source>
        <strain evidence="6 7">CECT 4357</strain>
    </source>
</reference>
<dbReference type="STRING" id="53501.SAMN04488043_10179"/>
<dbReference type="InterPro" id="IPR036909">
    <property type="entry name" value="Cyt_c-like_dom_sf"/>
</dbReference>
<evidence type="ECO:0000256" key="3">
    <source>
        <dbReference type="ARBA" id="ARBA00023004"/>
    </source>
</evidence>
<keyword evidence="1 4" id="KW-0349">Heme</keyword>
<evidence type="ECO:0000313" key="6">
    <source>
        <dbReference type="EMBL" id="CUH67739.1"/>
    </source>
</evidence>
<dbReference type="InterPro" id="IPR009056">
    <property type="entry name" value="Cyt_c-like_dom"/>
</dbReference>
<feature type="domain" description="Cytochrome c" evidence="5">
    <location>
        <begin position="54"/>
        <end position="140"/>
    </location>
</feature>
<dbReference type="GO" id="GO:0009055">
    <property type="term" value="F:electron transfer activity"/>
    <property type="evidence" value="ECO:0007669"/>
    <property type="project" value="InterPro"/>
</dbReference>
<dbReference type="EMBL" id="CYSA01000026">
    <property type="protein sequence ID" value="CUH67739.1"/>
    <property type="molecule type" value="Genomic_DNA"/>
</dbReference>
<name>A0A0P1FIP7_THAGE</name>
<proteinExistence type="predicted"/>
<evidence type="ECO:0000256" key="2">
    <source>
        <dbReference type="ARBA" id="ARBA00022723"/>
    </source>
</evidence>
<evidence type="ECO:0000259" key="5">
    <source>
        <dbReference type="PROSITE" id="PS51007"/>
    </source>
</evidence>
<dbReference type="Proteomes" id="UP000051587">
    <property type="component" value="Unassembled WGS sequence"/>
</dbReference>
<gene>
    <name evidence="6" type="ORF">TG4357_03181</name>
</gene>
<keyword evidence="2 4" id="KW-0479">Metal-binding</keyword>
<organism evidence="6 7">
    <name type="scientific">Thalassovita gelatinovora</name>
    <name type="common">Thalassobius gelatinovorus</name>
    <dbReference type="NCBI Taxonomy" id="53501"/>
    <lineage>
        <taxon>Bacteria</taxon>
        <taxon>Pseudomonadati</taxon>
        <taxon>Pseudomonadota</taxon>
        <taxon>Alphaproteobacteria</taxon>
        <taxon>Rhodobacterales</taxon>
        <taxon>Roseobacteraceae</taxon>
        <taxon>Thalassovita</taxon>
    </lineage>
</organism>
<dbReference type="Gene3D" id="1.10.760.10">
    <property type="entry name" value="Cytochrome c-like domain"/>
    <property type="match status" value="1"/>
</dbReference>
<dbReference type="GO" id="GO:0020037">
    <property type="term" value="F:heme binding"/>
    <property type="evidence" value="ECO:0007669"/>
    <property type="project" value="InterPro"/>
</dbReference>
<sequence>MNKKNLATVTIVAAAVAAYFFRENAPGDHPGSAQADPPRGAAIVQVAMPATLSETARMGQRAFDAKCASCHGADAAGQKGVAPPLIHKIYEPGHHADMSFLMAAQRGVRSHHWPFGDMPPVEGVTDADVKMIVRYIREVQQVNGIF</sequence>
<accession>A0A0P1FIP7</accession>
<dbReference type="AlphaFoldDB" id="A0A0P1FIP7"/>
<keyword evidence="3 4" id="KW-0408">Iron</keyword>
<dbReference type="GO" id="GO:0046872">
    <property type="term" value="F:metal ion binding"/>
    <property type="evidence" value="ECO:0007669"/>
    <property type="project" value="UniProtKB-KW"/>
</dbReference>
<dbReference type="RefSeq" id="WP_058263855.1">
    <property type="nucleotide sequence ID" value="NZ_CP051181.1"/>
</dbReference>
<evidence type="ECO:0000256" key="4">
    <source>
        <dbReference type="PROSITE-ProRule" id="PRU00433"/>
    </source>
</evidence>
<dbReference type="Pfam" id="PF00034">
    <property type="entry name" value="Cytochrom_C"/>
    <property type="match status" value="1"/>
</dbReference>
<evidence type="ECO:0000256" key="1">
    <source>
        <dbReference type="ARBA" id="ARBA00022617"/>
    </source>
</evidence>
<evidence type="ECO:0000313" key="7">
    <source>
        <dbReference type="Proteomes" id="UP000051587"/>
    </source>
</evidence>
<dbReference type="OrthoDB" id="7854060at2"/>
<dbReference type="SUPFAM" id="SSF46626">
    <property type="entry name" value="Cytochrome c"/>
    <property type="match status" value="1"/>
</dbReference>
<keyword evidence="7" id="KW-1185">Reference proteome</keyword>
<dbReference type="PROSITE" id="PS51007">
    <property type="entry name" value="CYTC"/>
    <property type="match status" value="1"/>
</dbReference>